<keyword evidence="2" id="KW-1185">Reference proteome</keyword>
<sequence>MSNPSSNAAIVAVFESDLLSNQCIYAAGALAAFEYLITMRYEHEFLFQRKWTAGTWLFIANRYTLLISVIAQCAPEGAQNFITFVENIPLIISAVFSALRVFALLDHAYMTAGCVLLLGLAQIAFISYTSSQITWFYIDEVQTLGSSCYGIQNLPASVNFKLTTIASEVIVILVTWLKTYRHVREATDIGADVSFSAVLIQYGTLYFIVLLGVTILPLITLLKPSLGLITYATDAFVSVLPSILTSRFLINLRQAESVESRNITRFSHFSVPRFHVPSLPEIIGNLGERLVDGDEAVGDEEQSHNAECGEEHPIEICDAERNEAA</sequence>
<gene>
    <name evidence="1" type="ORF">NM688_g2981</name>
</gene>
<protein>
    <submittedName>
        <fullName evidence="1">Uncharacterized protein</fullName>
    </submittedName>
</protein>
<evidence type="ECO:0000313" key="1">
    <source>
        <dbReference type="EMBL" id="KAJ3554682.1"/>
    </source>
</evidence>
<dbReference type="Proteomes" id="UP001148662">
    <property type="component" value="Unassembled WGS sequence"/>
</dbReference>
<dbReference type="EMBL" id="JANHOG010000406">
    <property type="protein sequence ID" value="KAJ3554682.1"/>
    <property type="molecule type" value="Genomic_DNA"/>
</dbReference>
<evidence type="ECO:0000313" key="2">
    <source>
        <dbReference type="Proteomes" id="UP001148662"/>
    </source>
</evidence>
<organism evidence="1 2">
    <name type="scientific">Phlebia brevispora</name>
    <dbReference type="NCBI Taxonomy" id="194682"/>
    <lineage>
        <taxon>Eukaryota</taxon>
        <taxon>Fungi</taxon>
        <taxon>Dikarya</taxon>
        <taxon>Basidiomycota</taxon>
        <taxon>Agaricomycotina</taxon>
        <taxon>Agaricomycetes</taxon>
        <taxon>Polyporales</taxon>
        <taxon>Meruliaceae</taxon>
        <taxon>Phlebia</taxon>
    </lineage>
</organism>
<accession>A0ACC1T751</accession>
<proteinExistence type="predicted"/>
<comment type="caution">
    <text evidence="1">The sequence shown here is derived from an EMBL/GenBank/DDBJ whole genome shotgun (WGS) entry which is preliminary data.</text>
</comment>
<name>A0ACC1T751_9APHY</name>
<reference evidence="1" key="1">
    <citation type="submission" date="2022-07" db="EMBL/GenBank/DDBJ databases">
        <title>Genome Sequence of Phlebia brevispora.</title>
        <authorList>
            <person name="Buettner E."/>
        </authorList>
    </citation>
    <scope>NUCLEOTIDE SEQUENCE</scope>
    <source>
        <strain evidence="1">MPL23</strain>
    </source>
</reference>